<feature type="binding site" evidence="7">
    <location>
        <position position="98"/>
    </location>
    <ligand>
        <name>Zn(2+)</name>
        <dbReference type="ChEBI" id="CHEBI:29105"/>
        <label>2</label>
    </ligand>
</feature>
<evidence type="ECO:0000256" key="6">
    <source>
        <dbReference type="ARBA" id="ARBA00023211"/>
    </source>
</evidence>
<sequence>MSSKPFIAPGARIMAWCEALATHTDQPGNLTCAYMTPAHRAVAGQLDAWMREAGFDDVRHDHVGNVIGLYRADRNTDKPALVCTGSHYDTVRDGGKYDGRLGILLPMAIVADLHAHGRRLPYDLEVVAFAEEEGLRFGSTFLGSSAYIGRFDNSVLDRTDAAGISMRAAIEAVGLDPARAGDSATDVGRIRHYFEVHIEQGPVLLDRGLPLGIVTAINGGVRRVLTLTGVASHAGTTPMDMRRDAACAAAEIILYVEQRCASVAGVVGTVGTLQVPNGSVNVVPGACRLSLDLRAPEDGMRDAALADIEARIAEICQRRGVRCDTEEVMRKTACACAPDERALWAKAMAAHGAPVFELPSGAGHDAMMVGQATSMSMLFVRCGNGGISHNPLETITVEDAQLAAQVTETFLRELAAAA</sequence>
<dbReference type="InterPro" id="IPR011650">
    <property type="entry name" value="Peptidase_M20_dimer"/>
</dbReference>
<dbReference type="InterPro" id="IPR002933">
    <property type="entry name" value="Peptidase_M20"/>
</dbReference>
<evidence type="ECO:0000256" key="3">
    <source>
        <dbReference type="ARBA" id="ARBA00011738"/>
    </source>
</evidence>
<evidence type="ECO:0000256" key="8">
    <source>
        <dbReference type="PIRSR" id="PIRSR001235-2"/>
    </source>
</evidence>
<name>A0A4Q1HJF1_9BURK</name>
<evidence type="ECO:0000256" key="2">
    <source>
        <dbReference type="ARBA" id="ARBA00006153"/>
    </source>
</evidence>
<feature type="binding site" evidence="7">
    <location>
        <position position="197"/>
    </location>
    <ligand>
        <name>Zn(2+)</name>
        <dbReference type="ChEBI" id="CHEBI:29105"/>
        <label>1</label>
    </ligand>
</feature>
<dbReference type="SUPFAM" id="SSF53187">
    <property type="entry name" value="Zn-dependent exopeptidases"/>
    <property type="match status" value="1"/>
</dbReference>
<dbReference type="NCBIfam" id="TIGR01879">
    <property type="entry name" value="hydantase"/>
    <property type="match status" value="1"/>
</dbReference>
<dbReference type="PANTHER" id="PTHR32494:SF19">
    <property type="entry name" value="ALLANTOATE DEIMINASE-RELATED"/>
    <property type="match status" value="1"/>
</dbReference>
<dbReference type="GO" id="GO:0016813">
    <property type="term" value="F:hydrolase activity, acting on carbon-nitrogen (but not peptide) bonds, in linear amidines"/>
    <property type="evidence" value="ECO:0007669"/>
    <property type="project" value="InterPro"/>
</dbReference>
<dbReference type="RefSeq" id="WP_129150545.1">
    <property type="nucleotide sequence ID" value="NZ_JBHSDO010000014.1"/>
</dbReference>
<evidence type="ECO:0000259" key="9">
    <source>
        <dbReference type="Pfam" id="PF07687"/>
    </source>
</evidence>
<comment type="caution">
    <text evidence="10">The sequence shown here is derived from an EMBL/GenBank/DDBJ whole genome shotgun (WGS) entry which is preliminary data.</text>
</comment>
<evidence type="ECO:0000256" key="1">
    <source>
        <dbReference type="ARBA" id="ARBA00001936"/>
    </source>
</evidence>
<dbReference type="AlphaFoldDB" id="A0A4Q1HJF1"/>
<feature type="binding site" evidence="7">
    <location>
        <position position="389"/>
    </location>
    <ligand>
        <name>Zn(2+)</name>
        <dbReference type="ChEBI" id="CHEBI:29105"/>
        <label>2</label>
    </ligand>
</feature>
<feature type="binding site" evidence="7">
    <location>
        <position position="87"/>
    </location>
    <ligand>
        <name>Zn(2+)</name>
        <dbReference type="ChEBI" id="CHEBI:29105"/>
        <label>1</label>
    </ligand>
</feature>
<evidence type="ECO:0000256" key="5">
    <source>
        <dbReference type="ARBA" id="ARBA00022801"/>
    </source>
</evidence>
<keyword evidence="4 7" id="KW-0479">Metal-binding</keyword>
<organism evidence="10 11">
    <name type="scientific">Achromobacter aloeverae</name>
    <dbReference type="NCBI Taxonomy" id="1750518"/>
    <lineage>
        <taxon>Bacteria</taxon>
        <taxon>Pseudomonadati</taxon>
        <taxon>Pseudomonadota</taxon>
        <taxon>Betaproteobacteria</taxon>
        <taxon>Burkholderiales</taxon>
        <taxon>Alcaligenaceae</taxon>
        <taxon>Achromobacter</taxon>
    </lineage>
</organism>
<feature type="binding site" evidence="8">
    <location>
        <position position="281"/>
    </location>
    <ligand>
        <name>allantoate</name>
        <dbReference type="ChEBI" id="CHEBI:17536"/>
    </ligand>
</feature>
<dbReference type="Gene3D" id="3.30.70.360">
    <property type="match status" value="1"/>
</dbReference>
<comment type="cofactor">
    <cofactor evidence="7">
        <name>Zn(2+)</name>
        <dbReference type="ChEBI" id="CHEBI:29105"/>
    </cofactor>
    <text evidence="7">Binds 2 Zn(2+) ions per subunit.</text>
</comment>
<dbReference type="InterPro" id="IPR036264">
    <property type="entry name" value="Bact_exopeptidase_dim_dom"/>
</dbReference>
<feature type="binding site" evidence="7">
    <location>
        <position position="98"/>
    </location>
    <ligand>
        <name>Zn(2+)</name>
        <dbReference type="ChEBI" id="CHEBI:29105"/>
        <label>1</label>
    </ligand>
</feature>
<comment type="subunit">
    <text evidence="3">Homodimer.</text>
</comment>
<dbReference type="EMBL" id="PYAL01000003">
    <property type="protein sequence ID" value="RXN90111.1"/>
    <property type="molecule type" value="Genomic_DNA"/>
</dbReference>
<evidence type="ECO:0000256" key="4">
    <source>
        <dbReference type="ARBA" id="ARBA00022723"/>
    </source>
</evidence>
<dbReference type="Proteomes" id="UP000290849">
    <property type="component" value="Unassembled WGS sequence"/>
</dbReference>
<dbReference type="GO" id="GO:0046872">
    <property type="term" value="F:metal ion binding"/>
    <property type="evidence" value="ECO:0007669"/>
    <property type="project" value="UniProtKB-KW"/>
</dbReference>
<dbReference type="SUPFAM" id="SSF55031">
    <property type="entry name" value="Bacterial exopeptidase dimerisation domain"/>
    <property type="match status" value="1"/>
</dbReference>
<dbReference type="NCBIfam" id="NF006775">
    <property type="entry name" value="PRK09290.2-5"/>
    <property type="match status" value="1"/>
</dbReference>
<gene>
    <name evidence="10" type="ORF">C7R54_11255</name>
</gene>
<dbReference type="PANTHER" id="PTHR32494">
    <property type="entry name" value="ALLANTOATE DEIMINASE-RELATED"/>
    <property type="match status" value="1"/>
</dbReference>
<dbReference type="PIRSF" id="PIRSF001235">
    <property type="entry name" value="Amidase_carbamoylase"/>
    <property type="match status" value="1"/>
</dbReference>
<keyword evidence="11" id="KW-1185">Reference proteome</keyword>
<dbReference type="Pfam" id="PF01546">
    <property type="entry name" value="Peptidase_M20"/>
    <property type="match status" value="1"/>
</dbReference>
<keyword evidence="5 10" id="KW-0378">Hydrolase</keyword>
<accession>A0A4Q1HJF1</accession>
<feature type="domain" description="Peptidase M20 dimerisation" evidence="9">
    <location>
        <begin position="223"/>
        <end position="316"/>
    </location>
</feature>
<feature type="binding site" evidence="8">
    <location>
        <position position="294"/>
    </location>
    <ligand>
        <name>allantoate</name>
        <dbReference type="ChEBI" id="CHEBI:17536"/>
    </ligand>
</feature>
<dbReference type="Pfam" id="PF07687">
    <property type="entry name" value="M20_dimer"/>
    <property type="match status" value="1"/>
</dbReference>
<feature type="binding site" evidence="8">
    <location>
        <position position="222"/>
    </location>
    <ligand>
        <name>allantoate</name>
        <dbReference type="ChEBI" id="CHEBI:17536"/>
    </ligand>
</feature>
<evidence type="ECO:0000256" key="7">
    <source>
        <dbReference type="PIRSR" id="PIRSR001235-1"/>
    </source>
</evidence>
<reference evidence="10 11" key="1">
    <citation type="journal article" date="2017" name="Int. J. Syst. Evol. Microbiol.">
        <title>Achromobacter aloeverae sp. nov., isolated from the root of Aloe vera (L.) Burm.f.</title>
        <authorList>
            <person name="Kuncharoen N."/>
            <person name="Muramatsu Y."/>
            <person name="Shibata C."/>
            <person name="Kamakura Y."/>
            <person name="Nakagawa Y."/>
            <person name="Tanasupawat S."/>
        </authorList>
    </citation>
    <scope>NUCLEOTIDE SEQUENCE [LARGE SCALE GENOMIC DNA]</scope>
    <source>
        <strain evidence="10 11">AVA-1</strain>
    </source>
</reference>
<dbReference type="OrthoDB" id="9808195at2"/>
<comment type="similarity">
    <text evidence="2">Belongs to the peptidase M20 family.</text>
</comment>
<protein>
    <submittedName>
        <fullName evidence="10">Allantoate amidohydrolase</fullName>
    </submittedName>
</protein>
<feature type="binding site" evidence="7">
    <location>
        <position position="133"/>
    </location>
    <ligand>
        <name>Zn(2+)</name>
        <dbReference type="ChEBI" id="CHEBI:29105"/>
        <label>2</label>
    </ligand>
</feature>
<dbReference type="CDD" id="cd03884">
    <property type="entry name" value="M20_bAS"/>
    <property type="match status" value="1"/>
</dbReference>
<dbReference type="InterPro" id="IPR010158">
    <property type="entry name" value="Amidase_Cbmase"/>
</dbReference>
<evidence type="ECO:0000313" key="11">
    <source>
        <dbReference type="Proteomes" id="UP000290849"/>
    </source>
</evidence>
<keyword evidence="7" id="KW-0862">Zinc</keyword>
<evidence type="ECO:0000313" key="10">
    <source>
        <dbReference type="EMBL" id="RXN90111.1"/>
    </source>
</evidence>
<comment type="cofactor">
    <cofactor evidence="1">
        <name>Mn(2+)</name>
        <dbReference type="ChEBI" id="CHEBI:29035"/>
    </cofactor>
</comment>
<proteinExistence type="inferred from homology"/>
<dbReference type="Gene3D" id="3.40.630.10">
    <property type="entry name" value="Zn peptidases"/>
    <property type="match status" value="1"/>
</dbReference>
<keyword evidence="6" id="KW-0464">Manganese</keyword>